<evidence type="ECO:0000313" key="3">
    <source>
        <dbReference type="Proteomes" id="UP001529510"/>
    </source>
</evidence>
<proteinExistence type="predicted"/>
<name>A0ABD0NA77_CIRMR</name>
<dbReference type="Proteomes" id="UP001529510">
    <property type="component" value="Unassembled WGS sequence"/>
</dbReference>
<feature type="non-terminal residue" evidence="2">
    <location>
        <position position="152"/>
    </location>
</feature>
<dbReference type="AlphaFoldDB" id="A0ABD0NA77"/>
<evidence type="ECO:0000256" key="1">
    <source>
        <dbReference type="SAM" id="MobiDB-lite"/>
    </source>
</evidence>
<reference evidence="2 3" key="1">
    <citation type="submission" date="2024-05" db="EMBL/GenBank/DDBJ databases">
        <title>Genome sequencing and assembly of Indian major carp, Cirrhinus mrigala (Hamilton, 1822).</title>
        <authorList>
            <person name="Mohindra V."/>
            <person name="Chowdhury L.M."/>
            <person name="Lal K."/>
            <person name="Jena J.K."/>
        </authorList>
    </citation>
    <scope>NUCLEOTIDE SEQUENCE [LARGE SCALE GENOMIC DNA]</scope>
    <source>
        <strain evidence="2">CM1030</strain>
        <tissue evidence="2">Blood</tissue>
    </source>
</reference>
<organism evidence="2 3">
    <name type="scientific">Cirrhinus mrigala</name>
    <name type="common">Mrigala</name>
    <dbReference type="NCBI Taxonomy" id="683832"/>
    <lineage>
        <taxon>Eukaryota</taxon>
        <taxon>Metazoa</taxon>
        <taxon>Chordata</taxon>
        <taxon>Craniata</taxon>
        <taxon>Vertebrata</taxon>
        <taxon>Euteleostomi</taxon>
        <taxon>Actinopterygii</taxon>
        <taxon>Neopterygii</taxon>
        <taxon>Teleostei</taxon>
        <taxon>Ostariophysi</taxon>
        <taxon>Cypriniformes</taxon>
        <taxon>Cyprinidae</taxon>
        <taxon>Labeoninae</taxon>
        <taxon>Labeonini</taxon>
        <taxon>Cirrhinus</taxon>
    </lineage>
</organism>
<evidence type="ECO:0000313" key="2">
    <source>
        <dbReference type="EMBL" id="KAL0158984.1"/>
    </source>
</evidence>
<dbReference type="EMBL" id="JAMKFB020000023">
    <property type="protein sequence ID" value="KAL0158984.1"/>
    <property type="molecule type" value="Genomic_DNA"/>
</dbReference>
<feature type="compositionally biased region" description="Basic and acidic residues" evidence="1">
    <location>
        <begin position="103"/>
        <end position="115"/>
    </location>
</feature>
<comment type="caution">
    <text evidence="2">The sequence shown here is derived from an EMBL/GenBank/DDBJ whole genome shotgun (WGS) entry which is preliminary data.</text>
</comment>
<feature type="region of interest" description="Disordered" evidence="1">
    <location>
        <begin position="85"/>
        <end position="152"/>
    </location>
</feature>
<gene>
    <name evidence="2" type="ORF">M9458_047060</name>
</gene>
<protein>
    <submittedName>
        <fullName evidence="2">Uncharacterized protein</fullName>
    </submittedName>
</protein>
<keyword evidence="3" id="KW-1185">Reference proteome</keyword>
<sequence length="152" mass="17398">MATPSPTRGQETNVVWFKWRQVTGVLCGQKISRQRSTRRLFIQSPFMVLNVGFRPKNSAPHVIEMKMLWWMLGLTLRDHAMRMSGDDKNSAPFRSWRPLATRKTQEAVDGLHHGGYESGGPSPRGHHKPSQMEETEPNCGPCVNMGERQERR</sequence>
<accession>A0ABD0NA77</accession>